<dbReference type="GO" id="GO:0006596">
    <property type="term" value="P:polyamine biosynthetic process"/>
    <property type="evidence" value="ECO:0007669"/>
    <property type="project" value="TreeGrafter"/>
</dbReference>
<dbReference type="Gene3D" id="3.40.50.150">
    <property type="entry name" value="Vaccinia Virus protein VP39"/>
    <property type="match status" value="1"/>
</dbReference>
<accession>A0AAC9LI30</accession>
<dbReference type="InterPro" id="IPR029063">
    <property type="entry name" value="SAM-dependent_MTases_sf"/>
</dbReference>
<feature type="domain" description="N(4)-bis(aminopropyl)spermidine synthase C-terminal" evidence="1">
    <location>
        <begin position="132"/>
        <end position="304"/>
    </location>
</feature>
<evidence type="ECO:0000313" key="3">
    <source>
        <dbReference type="Proteomes" id="UP000185511"/>
    </source>
</evidence>
<dbReference type="AlphaFoldDB" id="A0AAC9LI30"/>
<dbReference type="GO" id="GO:0008168">
    <property type="term" value="F:methyltransferase activity"/>
    <property type="evidence" value="ECO:0007669"/>
    <property type="project" value="InterPro"/>
</dbReference>
<dbReference type="KEGG" id="acad:UA74_26375"/>
<dbReference type="InterPro" id="IPR002052">
    <property type="entry name" value="DNA_methylase_N6_adenine_CS"/>
</dbReference>
<dbReference type="PANTHER" id="PTHR23290:SF0">
    <property type="entry name" value="RRNA N6-ADENOSINE-METHYLTRANSFERASE METTL5"/>
    <property type="match status" value="1"/>
</dbReference>
<name>A0AAC9LI30_9PSEU</name>
<dbReference type="Proteomes" id="UP000185511">
    <property type="component" value="Chromosome"/>
</dbReference>
<organism evidence="2 3">
    <name type="scientific">Actinoalloteichus fjordicus</name>
    <dbReference type="NCBI Taxonomy" id="1612552"/>
    <lineage>
        <taxon>Bacteria</taxon>
        <taxon>Bacillati</taxon>
        <taxon>Actinomycetota</taxon>
        <taxon>Actinomycetes</taxon>
        <taxon>Pseudonocardiales</taxon>
        <taxon>Pseudonocardiaceae</taxon>
        <taxon>Actinoalloteichus</taxon>
    </lineage>
</organism>
<keyword evidence="3" id="KW-1185">Reference proteome</keyword>
<gene>
    <name evidence="2" type="ORF">UA74_26375</name>
</gene>
<evidence type="ECO:0000259" key="1">
    <source>
        <dbReference type="Pfam" id="PF01861"/>
    </source>
</evidence>
<reference evidence="3" key="1">
    <citation type="submission" date="2016-06" db="EMBL/GenBank/DDBJ databases">
        <title>Complete genome sequence of Actinoalloteichus fjordicus DSM 46855 (=ADI127-17), type strain of the new species Actinoalloteichus fjordicus.</title>
        <authorList>
            <person name="Ruckert C."/>
            <person name="Nouioui I."/>
            <person name="Willmese J."/>
            <person name="van Wezel G."/>
            <person name="Klenk H.-P."/>
            <person name="Kalinowski J."/>
            <person name="Zotchev S.B."/>
        </authorList>
    </citation>
    <scope>NUCLEOTIDE SEQUENCE [LARGE SCALE GENOMIC DNA]</scope>
    <source>
        <strain evidence="3">ADI127-7</strain>
    </source>
</reference>
<dbReference type="Pfam" id="PF01861">
    <property type="entry name" value="BpsA_C"/>
    <property type="match status" value="1"/>
</dbReference>
<proteinExistence type="predicted"/>
<dbReference type="RefSeq" id="WP_075765674.1">
    <property type="nucleotide sequence ID" value="NZ_CP016076.1"/>
</dbReference>
<dbReference type="EMBL" id="CP016076">
    <property type="protein sequence ID" value="APU17280.1"/>
    <property type="molecule type" value="Genomic_DNA"/>
</dbReference>
<dbReference type="GO" id="GO:0003676">
    <property type="term" value="F:nucleic acid binding"/>
    <property type="evidence" value="ECO:0007669"/>
    <property type="project" value="InterPro"/>
</dbReference>
<sequence>MEHHIAEDGVDHTTPEPRVAVAALIRAAGVHGLRLRRVLAMLVAGWHSVEDLIRTQATPRRTVEELLAATGTDLGRRRVDGRELVRIRPECAADYRAEFATAELPAPVDQAPAAARLSESLRAAVRADVAAVPPPMAALDHVQATPESVLRRAAWLASHYDLDNASVLFLGDHDLTSTALGRLHPDLAITVVDVDDRVLAHIDRIAEREGLRIRCLHADLRFGLPPSVLGTSDLVFTDPPYTPEGVGLFTARAAECLRDGGRVLIAYGYSDRTPALGLKVQQRLHRLGMLFEAILPDFDRYDGAQAVGSASDLYVCRPLGSGTTRRGDTRIYTHGPQSGESTGGPSAAALDALRGLVSAPTPLPVVEAEWTSPTTGDAALIDAMADPGPWLFRVLAAANTRQLGVLVRNNHPDLLDAAAQRALSDLVGAKFRLKFHRSTPDGRHAVVVASSIAASSAAEPDATRPAAESSIAGALLRKAHGRIANVWREALIRRESARGRTLTKNQARDLVLASAPRRDELDLRLIDLPRHRVAAVLAAADQPAAEDASAAGSAE</sequence>
<dbReference type="PANTHER" id="PTHR23290">
    <property type="entry name" value="RRNA N6-ADENOSINE-METHYLTRANSFERASE METTL5"/>
    <property type="match status" value="1"/>
</dbReference>
<dbReference type="InterPro" id="IPR051720">
    <property type="entry name" value="rRNA_MeTrfase/Polyamine_Synth"/>
</dbReference>
<evidence type="ECO:0000313" key="2">
    <source>
        <dbReference type="EMBL" id="APU17280.1"/>
    </source>
</evidence>
<dbReference type="GO" id="GO:0032259">
    <property type="term" value="P:methylation"/>
    <property type="evidence" value="ECO:0007669"/>
    <property type="project" value="InterPro"/>
</dbReference>
<protein>
    <recommendedName>
        <fullName evidence="1">N(4)-bis(aminopropyl)spermidine synthase C-terminal domain-containing protein</fullName>
    </recommendedName>
</protein>
<dbReference type="InterPro" id="IPR002723">
    <property type="entry name" value="BpsA_C"/>
</dbReference>
<dbReference type="SUPFAM" id="SSF53335">
    <property type="entry name" value="S-adenosyl-L-methionine-dependent methyltransferases"/>
    <property type="match status" value="1"/>
</dbReference>
<dbReference type="PROSITE" id="PS00092">
    <property type="entry name" value="N6_MTASE"/>
    <property type="match status" value="1"/>
</dbReference>